<dbReference type="VEuPathDB" id="AmoebaDB:ACA1_326680"/>
<gene>
    <name evidence="2" type="ORF">ACA1_326680</name>
</gene>
<accession>L8HKH3</accession>
<protein>
    <submittedName>
        <fullName evidence="2">Uncharacterized protein</fullName>
    </submittedName>
</protein>
<evidence type="ECO:0000256" key="1">
    <source>
        <dbReference type="SAM" id="SignalP"/>
    </source>
</evidence>
<dbReference type="GeneID" id="14926779"/>
<dbReference type="KEGG" id="acan:ACA1_326680"/>
<keyword evidence="1" id="KW-0732">Signal</keyword>
<dbReference type="EMBL" id="KB007792">
    <property type="protein sequence ID" value="ELR25710.1"/>
    <property type="molecule type" value="Genomic_DNA"/>
</dbReference>
<name>L8HKH3_ACACF</name>
<sequence>MKKTPASLALLCVVLALALAATTVSAQYGSGFAVVSGKSLWVYGDPSSLDMWLANKVPLSLTANPVSAAAGSPQLLSYNVTQWVGDELTGQLISDLAFVPLANN</sequence>
<evidence type="ECO:0000313" key="2">
    <source>
        <dbReference type="EMBL" id="ELR25710.1"/>
    </source>
</evidence>
<reference evidence="2 3" key="1">
    <citation type="journal article" date="2013" name="Genome Biol.">
        <title>Genome of Acanthamoeba castellanii highlights extensive lateral gene transfer and early evolution of tyrosine kinase signaling.</title>
        <authorList>
            <person name="Clarke M."/>
            <person name="Lohan A.J."/>
            <person name="Liu B."/>
            <person name="Lagkouvardos I."/>
            <person name="Roy S."/>
            <person name="Zafar N."/>
            <person name="Bertelli C."/>
            <person name="Schilde C."/>
            <person name="Kianianmomeni A."/>
            <person name="Burglin T.R."/>
            <person name="Frech C."/>
            <person name="Turcotte B."/>
            <person name="Kopec K.O."/>
            <person name="Synnott J.M."/>
            <person name="Choo C."/>
            <person name="Paponov I."/>
            <person name="Finkler A."/>
            <person name="Soon Heng Tan C."/>
            <person name="Hutchins A.P."/>
            <person name="Weinmeier T."/>
            <person name="Rattei T."/>
            <person name="Chu J.S."/>
            <person name="Gimenez G."/>
            <person name="Irimia M."/>
            <person name="Rigden D.J."/>
            <person name="Fitzpatrick D.A."/>
            <person name="Lorenzo-Morales J."/>
            <person name="Bateman A."/>
            <person name="Chiu C.H."/>
            <person name="Tang P."/>
            <person name="Hegemann P."/>
            <person name="Fromm H."/>
            <person name="Raoult D."/>
            <person name="Greub G."/>
            <person name="Miranda-Saavedra D."/>
            <person name="Chen N."/>
            <person name="Nash P."/>
            <person name="Ginger M.L."/>
            <person name="Horn M."/>
            <person name="Schaap P."/>
            <person name="Caler L."/>
            <person name="Loftus B."/>
        </authorList>
    </citation>
    <scope>NUCLEOTIDE SEQUENCE [LARGE SCALE GENOMIC DNA]</scope>
    <source>
        <strain evidence="2 3">Neff</strain>
    </source>
</reference>
<feature type="chain" id="PRO_5003990553" evidence="1">
    <location>
        <begin position="27"/>
        <end position="104"/>
    </location>
</feature>
<dbReference type="AlphaFoldDB" id="L8HKH3"/>
<feature type="non-terminal residue" evidence="2">
    <location>
        <position position="1"/>
    </location>
</feature>
<organism evidence="2 3">
    <name type="scientific">Acanthamoeba castellanii (strain ATCC 30010 / Neff)</name>
    <dbReference type="NCBI Taxonomy" id="1257118"/>
    <lineage>
        <taxon>Eukaryota</taxon>
        <taxon>Amoebozoa</taxon>
        <taxon>Discosea</taxon>
        <taxon>Longamoebia</taxon>
        <taxon>Centramoebida</taxon>
        <taxon>Acanthamoebidae</taxon>
        <taxon>Acanthamoeba</taxon>
    </lineage>
</organism>
<dbReference type="Proteomes" id="UP000011083">
    <property type="component" value="Unassembled WGS sequence"/>
</dbReference>
<feature type="signal peptide" evidence="1">
    <location>
        <begin position="1"/>
        <end position="26"/>
    </location>
</feature>
<evidence type="ECO:0000313" key="3">
    <source>
        <dbReference type="Proteomes" id="UP000011083"/>
    </source>
</evidence>
<keyword evidence="3" id="KW-1185">Reference proteome</keyword>
<dbReference type="RefSeq" id="XP_004358274.1">
    <property type="nucleotide sequence ID" value="XM_004358217.1"/>
</dbReference>
<proteinExistence type="predicted"/>